<organism evidence="6 7">
    <name type="scientific">Cronobacter sakazakii (strain ATCC BAA-894)</name>
    <name type="common">Enterobacter sakazakii</name>
    <dbReference type="NCBI Taxonomy" id="290339"/>
    <lineage>
        <taxon>Bacteria</taxon>
        <taxon>Pseudomonadati</taxon>
        <taxon>Pseudomonadota</taxon>
        <taxon>Gammaproteobacteria</taxon>
        <taxon>Enterobacterales</taxon>
        <taxon>Enterobacteriaceae</taxon>
        <taxon>Cronobacter</taxon>
    </lineage>
</organism>
<dbReference type="AlphaFoldDB" id="A7MQQ6"/>
<feature type="transmembrane region" description="Helical" evidence="4">
    <location>
        <begin position="158"/>
        <end position="175"/>
    </location>
</feature>
<keyword evidence="7" id="KW-1185">Reference proteome</keyword>
<feature type="domain" description="HTH araC/xylS-type" evidence="5">
    <location>
        <begin position="283"/>
        <end position="381"/>
    </location>
</feature>
<dbReference type="EMBL" id="CP000783">
    <property type="protein sequence ID" value="ABU78891.1"/>
    <property type="molecule type" value="Genomic_DNA"/>
</dbReference>
<sequence length="397" mass="43137">MLPGIFISMTQVCLQAAKPGGVFYTRFMAQRCSYVPSGPLMIRQVFAMPSVPVPVFTLAILLMLLAKVSLSGSGHYRRATMFLAGCALLVIISALRWSFDFQALRQLQSLAAIALPPLAWRCCSERLSPQSLRRKIIISAPAVVALIVNLMFPAATDVALAALYLGYGIALLRIARKGSDAFPQSRLSDAPMAARLAFGAGAFLCFSGLTDIAIAADFSFFHGEQAPVLVATLQIILLPFICLAIVLPVRKREQPAPAYVTVPDTSEKTSDAFQDAQRCAQLEETLRARSLYLSPDLTLDLLARKTGTPARHISRAVNATRGCNVSQWINSFRIAHAQQLLRQTASPVTEVMLASGFNTKSNFNREFSRIVGMSPVEYRRAAADNAAPDSETRLSAP</sequence>
<dbReference type="GO" id="GO:0003700">
    <property type="term" value="F:DNA-binding transcription factor activity"/>
    <property type="evidence" value="ECO:0007669"/>
    <property type="project" value="InterPro"/>
</dbReference>
<keyword evidence="1" id="KW-0805">Transcription regulation</keyword>
<dbReference type="PROSITE" id="PS01124">
    <property type="entry name" value="HTH_ARAC_FAMILY_2"/>
    <property type="match status" value="1"/>
</dbReference>
<evidence type="ECO:0000313" key="7">
    <source>
        <dbReference type="Proteomes" id="UP000000260"/>
    </source>
</evidence>
<dbReference type="SUPFAM" id="SSF46689">
    <property type="entry name" value="Homeodomain-like"/>
    <property type="match status" value="1"/>
</dbReference>
<evidence type="ECO:0000256" key="2">
    <source>
        <dbReference type="ARBA" id="ARBA00023125"/>
    </source>
</evidence>
<evidence type="ECO:0000256" key="4">
    <source>
        <dbReference type="SAM" id="Phobius"/>
    </source>
</evidence>
<dbReference type="InterPro" id="IPR018060">
    <property type="entry name" value="HTH_AraC"/>
</dbReference>
<keyword evidence="2" id="KW-0238">DNA-binding</keyword>
<dbReference type="Pfam" id="PF12833">
    <property type="entry name" value="HTH_18"/>
    <property type="match status" value="1"/>
</dbReference>
<name>A7MQQ6_CROS8</name>
<dbReference type="PANTHER" id="PTHR43280">
    <property type="entry name" value="ARAC-FAMILY TRANSCRIPTIONAL REGULATOR"/>
    <property type="match status" value="1"/>
</dbReference>
<dbReference type="HOGENOM" id="CLU_823550_0_0_6"/>
<protein>
    <recommendedName>
        <fullName evidence="5">HTH araC/xylS-type domain-containing protein</fullName>
    </recommendedName>
</protein>
<feature type="transmembrane region" description="Helical" evidence="4">
    <location>
        <begin position="46"/>
        <end position="66"/>
    </location>
</feature>
<dbReference type="Proteomes" id="UP000000260">
    <property type="component" value="Chromosome"/>
</dbReference>
<evidence type="ECO:0000256" key="3">
    <source>
        <dbReference type="ARBA" id="ARBA00023163"/>
    </source>
</evidence>
<dbReference type="SMART" id="SM00342">
    <property type="entry name" value="HTH_ARAC"/>
    <property type="match status" value="1"/>
</dbReference>
<keyword evidence="4" id="KW-0472">Membrane</keyword>
<dbReference type="InterPro" id="IPR009057">
    <property type="entry name" value="Homeodomain-like_sf"/>
</dbReference>
<evidence type="ECO:0000256" key="1">
    <source>
        <dbReference type="ARBA" id="ARBA00023015"/>
    </source>
</evidence>
<keyword evidence="4" id="KW-1133">Transmembrane helix</keyword>
<keyword evidence="3" id="KW-0804">Transcription</keyword>
<feature type="transmembrane region" description="Helical" evidence="4">
    <location>
        <begin position="196"/>
        <end position="216"/>
    </location>
</feature>
<evidence type="ECO:0000313" key="6">
    <source>
        <dbReference type="EMBL" id="ABU78891.1"/>
    </source>
</evidence>
<dbReference type="GO" id="GO:0043565">
    <property type="term" value="F:sequence-specific DNA binding"/>
    <property type="evidence" value="ECO:0007669"/>
    <property type="project" value="InterPro"/>
</dbReference>
<dbReference type="Gene3D" id="1.10.10.60">
    <property type="entry name" value="Homeodomain-like"/>
    <property type="match status" value="1"/>
</dbReference>
<reference evidence="6 7" key="1">
    <citation type="journal article" date="2010" name="PLoS ONE">
        <title>Genome sequence of Cronobacter sakazakii BAA-894 and comparative genomic hybridization analysis with other Cronobacter species.</title>
        <authorList>
            <person name="Kucerova E."/>
            <person name="Clifton S.W."/>
            <person name="Xia X.Q."/>
            <person name="Long F."/>
            <person name="Porwollik S."/>
            <person name="Fulton L."/>
            <person name="Fronick C."/>
            <person name="Minx P."/>
            <person name="Kyung K."/>
            <person name="Warren W."/>
            <person name="Fulton R."/>
            <person name="Feng D."/>
            <person name="Wollam A."/>
            <person name="Shah N."/>
            <person name="Bhonagiri V."/>
            <person name="Nash W.E."/>
            <person name="Hallsworth-Pepin K."/>
            <person name="Wilson R.K."/>
            <person name="McClelland M."/>
            <person name="Forsythe S.J."/>
        </authorList>
    </citation>
    <scope>NUCLEOTIDE SEQUENCE [LARGE SCALE GENOMIC DNA]</scope>
    <source>
        <strain evidence="6 7">ATCC BAA-894</strain>
    </source>
</reference>
<accession>A7MQQ6</accession>
<gene>
    <name evidence="6" type="ordered locus">ESA_03687</name>
</gene>
<proteinExistence type="predicted"/>
<feature type="transmembrane region" description="Helical" evidence="4">
    <location>
        <begin position="228"/>
        <end position="249"/>
    </location>
</feature>
<feature type="transmembrane region" description="Helical" evidence="4">
    <location>
        <begin position="78"/>
        <end position="97"/>
    </location>
</feature>
<keyword evidence="4" id="KW-0812">Transmembrane</keyword>
<dbReference type="PANTHER" id="PTHR43280:SF29">
    <property type="entry name" value="ARAC-FAMILY TRANSCRIPTIONAL REGULATOR"/>
    <property type="match status" value="1"/>
</dbReference>
<evidence type="ECO:0000259" key="5">
    <source>
        <dbReference type="PROSITE" id="PS01124"/>
    </source>
</evidence>
<dbReference type="KEGG" id="esa:ESA_03687"/>